<evidence type="ECO:0000313" key="2">
    <source>
        <dbReference type="EMBL" id="CAE8628443.1"/>
    </source>
</evidence>
<sequence length="202" mass="20589">MPWGGGTTKGLGGNPGSISRFAGDLPGGGESGNSGAGGLNLTAVLMGRGARASQGRSARAAQAPQAASLPTDWKLPDWIQPDAHVCYLSRSTGGKLEVVIEMVNSAKNEVEISNAAGGGWRVIPFTLIASAMNPLFPPSALPPAAGPSLPAPVSVEAPEDLTEEQGSSAAADPTEKAPSPQGPANRCVDLTDERERSRSPKR</sequence>
<evidence type="ECO:0000256" key="1">
    <source>
        <dbReference type="SAM" id="MobiDB-lite"/>
    </source>
</evidence>
<dbReference type="OrthoDB" id="422679at2759"/>
<feature type="compositionally biased region" description="Basic and acidic residues" evidence="1">
    <location>
        <begin position="189"/>
        <end position="202"/>
    </location>
</feature>
<evidence type="ECO:0000313" key="4">
    <source>
        <dbReference type="Proteomes" id="UP000626109"/>
    </source>
</evidence>
<dbReference type="Proteomes" id="UP000626109">
    <property type="component" value="Unassembled WGS sequence"/>
</dbReference>
<organism evidence="3 4">
    <name type="scientific">Polarella glacialis</name>
    <name type="common">Dinoflagellate</name>
    <dbReference type="NCBI Taxonomy" id="89957"/>
    <lineage>
        <taxon>Eukaryota</taxon>
        <taxon>Sar</taxon>
        <taxon>Alveolata</taxon>
        <taxon>Dinophyceae</taxon>
        <taxon>Suessiales</taxon>
        <taxon>Suessiaceae</taxon>
        <taxon>Polarella</taxon>
    </lineage>
</organism>
<feature type="region of interest" description="Disordered" evidence="1">
    <location>
        <begin position="145"/>
        <end position="202"/>
    </location>
</feature>
<dbReference type="EMBL" id="CAJNNW010026473">
    <property type="protein sequence ID" value="CAE8685702.1"/>
    <property type="molecule type" value="Genomic_DNA"/>
</dbReference>
<dbReference type="Proteomes" id="UP000654075">
    <property type="component" value="Unassembled WGS sequence"/>
</dbReference>
<comment type="caution">
    <text evidence="3">The sequence shown here is derived from an EMBL/GenBank/DDBJ whole genome shotgun (WGS) entry which is preliminary data.</text>
</comment>
<feature type="region of interest" description="Disordered" evidence="1">
    <location>
        <begin position="1"/>
        <end position="33"/>
    </location>
</feature>
<keyword evidence="5" id="KW-1185">Reference proteome</keyword>
<protein>
    <submittedName>
        <fullName evidence="3">Uncharacterized protein</fullName>
    </submittedName>
</protein>
<proteinExistence type="predicted"/>
<evidence type="ECO:0000313" key="5">
    <source>
        <dbReference type="Proteomes" id="UP000654075"/>
    </source>
</evidence>
<reference evidence="3" key="1">
    <citation type="submission" date="2021-02" db="EMBL/GenBank/DDBJ databases">
        <authorList>
            <person name="Dougan E. K."/>
            <person name="Rhodes N."/>
            <person name="Thang M."/>
            <person name="Chan C."/>
        </authorList>
    </citation>
    <scope>NUCLEOTIDE SEQUENCE</scope>
</reference>
<feature type="compositionally biased region" description="Gly residues" evidence="1">
    <location>
        <begin position="1"/>
        <end position="15"/>
    </location>
</feature>
<dbReference type="EMBL" id="CAJNNV010029400">
    <property type="protein sequence ID" value="CAE8628443.1"/>
    <property type="molecule type" value="Genomic_DNA"/>
</dbReference>
<dbReference type="OMA" id="HIDSHLC"/>
<name>A0A813JPW3_POLGL</name>
<dbReference type="AlphaFoldDB" id="A0A813JPW3"/>
<gene>
    <name evidence="2" type="ORF">PGLA1383_LOCUS45082</name>
    <name evidence="3" type="ORF">PGLA2088_LOCUS24610</name>
</gene>
<accession>A0A813JPW3</accession>
<evidence type="ECO:0000313" key="3">
    <source>
        <dbReference type="EMBL" id="CAE8685702.1"/>
    </source>
</evidence>